<dbReference type="AlphaFoldDB" id="A0A843V045"/>
<dbReference type="PANTHER" id="PTHR47532:SF1">
    <property type="entry name" value="RETINAL-BINDING PROTEIN"/>
    <property type="match status" value="1"/>
</dbReference>
<dbReference type="PANTHER" id="PTHR47532">
    <property type="entry name" value="RETINAL-BINDING PROTEIN"/>
    <property type="match status" value="1"/>
</dbReference>
<keyword evidence="2" id="KW-1185">Reference proteome</keyword>
<evidence type="ECO:0000313" key="1">
    <source>
        <dbReference type="EMBL" id="MQL86243.1"/>
    </source>
</evidence>
<reference evidence="1" key="1">
    <citation type="submission" date="2017-07" db="EMBL/GenBank/DDBJ databases">
        <title>Taro Niue Genome Assembly and Annotation.</title>
        <authorList>
            <person name="Atibalentja N."/>
            <person name="Keating K."/>
            <person name="Fields C.J."/>
        </authorList>
    </citation>
    <scope>NUCLEOTIDE SEQUENCE</scope>
    <source>
        <strain evidence="1">Niue_2</strain>
        <tissue evidence="1">Leaf</tissue>
    </source>
</reference>
<protein>
    <submittedName>
        <fullName evidence="1">Uncharacterized protein</fullName>
    </submittedName>
</protein>
<name>A0A843V045_COLES</name>
<accession>A0A843V045</accession>
<proteinExistence type="predicted"/>
<sequence>MLQEREASIVFFFTGSTFTPAIGPCHRTCVTVTVVLLDFIRQINDDQGPMEEQRQRYGPFLYSLTKMLIWIRNAKSGSDPGESSLYMRINLSGLVTQVTVVKGAVGVHGGHFFGSQEGGEVFANSPFLISAEEAGAVEARKTDDFKETIIPAGKIHEIEAFILTRTLVSAMVGACVKVKDGLSLTHLQYADDTILFSEEGGQYHAMARLLLVVLEEVTSLKGPFTADWLYIIQRAHSFGMVVRTNAEIDMTFLGTGLPSARKEVWS</sequence>
<evidence type="ECO:0000313" key="2">
    <source>
        <dbReference type="Proteomes" id="UP000652761"/>
    </source>
</evidence>
<dbReference type="OrthoDB" id="1434354at2759"/>
<gene>
    <name evidence="1" type="ORF">Taro_018777</name>
</gene>
<dbReference type="EMBL" id="NMUH01000887">
    <property type="protein sequence ID" value="MQL86243.1"/>
    <property type="molecule type" value="Genomic_DNA"/>
</dbReference>
<comment type="caution">
    <text evidence="1">The sequence shown here is derived from an EMBL/GenBank/DDBJ whole genome shotgun (WGS) entry which is preliminary data.</text>
</comment>
<dbReference type="Proteomes" id="UP000652761">
    <property type="component" value="Unassembled WGS sequence"/>
</dbReference>
<organism evidence="1 2">
    <name type="scientific">Colocasia esculenta</name>
    <name type="common">Wild taro</name>
    <name type="synonym">Arum esculentum</name>
    <dbReference type="NCBI Taxonomy" id="4460"/>
    <lineage>
        <taxon>Eukaryota</taxon>
        <taxon>Viridiplantae</taxon>
        <taxon>Streptophyta</taxon>
        <taxon>Embryophyta</taxon>
        <taxon>Tracheophyta</taxon>
        <taxon>Spermatophyta</taxon>
        <taxon>Magnoliopsida</taxon>
        <taxon>Liliopsida</taxon>
        <taxon>Araceae</taxon>
        <taxon>Aroideae</taxon>
        <taxon>Colocasieae</taxon>
        <taxon>Colocasia</taxon>
    </lineage>
</organism>